<keyword evidence="5 9" id="KW-0378">Hydrolase</keyword>
<feature type="region of interest" description="Disordered" evidence="10">
    <location>
        <begin position="1"/>
        <end position="28"/>
    </location>
</feature>
<dbReference type="SUPFAM" id="SSF81606">
    <property type="entry name" value="PP2C-like"/>
    <property type="match status" value="1"/>
</dbReference>
<dbReference type="GO" id="GO:0046872">
    <property type="term" value="F:metal ion binding"/>
    <property type="evidence" value="ECO:0007669"/>
    <property type="project" value="UniProtKB-KW"/>
</dbReference>
<comment type="caution">
    <text evidence="12">The sequence shown here is derived from an EMBL/GenBank/DDBJ whole genome shotgun (WGS) entry which is preliminary data.</text>
</comment>
<dbReference type="Gene3D" id="3.60.40.10">
    <property type="entry name" value="PPM-type phosphatase domain"/>
    <property type="match status" value="1"/>
</dbReference>
<comment type="cofactor">
    <cofactor evidence="1">
        <name>Mn(2+)</name>
        <dbReference type="ChEBI" id="CHEBI:29035"/>
    </cofactor>
</comment>
<evidence type="ECO:0000256" key="1">
    <source>
        <dbReference type="ARBA" id="ARBA00001936"/>
    </source>
</evidence>
<evidence type="ECO:0000256" key="4">
    <source>
        <dbReference type="ARBA" id="ARBA00022723"/>
    </source>
</evidence>
<dbReference type="OrthoDB" id="10264738at2759"/>
<comment type="similarity">
    <text evidence="9">Belongs to the PP2C family.</text>
</comment>
<name>A0A250XKR8_9CHLO</name>
<comment type="cofactor">
    <cofactor evidence="2">
        <name>Mg(2+)</name>
        <dbReference type="ChEBI" id="CHEBI:18420"/>
    </cofactor>
</comment>
<evidence type="ECO:0000259" key="11">
    <source>
        <dbReference type="PROSITE" id="PS51746"/>
    </source>
</evidence>
<dbReference type="Pfam" id="PF00481">
    <property type="entry name" value="PP2C"/>
    <property type="match status" value="1"/>
</dbReference>
<accession>A0A250XKR8</accession>
<feature type="region of interest" description="Disordered" evidence="10">
    <location>
        <begin position="123"/>
        <end position="142"/>
    </location>
</feature>
<evidence type="ECO:0000256" key="6">
    <source>
        <dbReference type="ARBA" id="ARBA00022842"/>
    </source>
</evidence>
<keyword evidence="13" id="KW-1185">Reference proteome</keyword>
<evidence type="ECO:0000256" key="7">
    <source>
        <dbReference type="ARBA" id="ARBA00022912"/>
    </source>
</evidence>
<evidence type="ECO:0000256" key="8">
    <source>
        <dbReference type="ARBA" id="ARBA00023211"/>
    </source>
</evidence>
<dbReference type="SMART" id="SM00331">
    <property type="entry name" value="PP2C_SIG"/>
    <property type="match status" value="1"/>
</dbReference>
<dbReference type="InterPro" id="IPR000222">
    <property type="entry name" value="PP2C_BS"/>
</dbReference>
<reference evidence="12 13" key="1">
    <citation type="submission" date="2017-08" db="EMBL/GenBank/DDBJ databases">
        <title>Acidophilic green algal genome provides insights into adaptation to an acidic environment.</title>
        <authorList>
            <person name="Hirooka S."/>
            <person name="Hirose Y."/>
            <person name="Kanesaki Y."/>
            <person name="Higuchi S."/>
            <person name="Fujiwara T."/>
            <person name="Onuma R."/>
            <person name="Era A."/>
            <person name="Ohbayashi R."/>
            <person name="Uzuka A."/>
            <person name="Nozaki H."/>
            <person name="Yoshikawa H."/>
            <person name="Miyagishima S.Y."/>
        </authorList>
    </citation>
    <scope>NUCLEOTIDE SEQUENCE [LARGE SCALE GENOMIC DNA]</scope>
    <source>
        <strain evidence="12 13">NIES-2499</strain>
    </source>
</reference>
<dbReference type="PROSITE" id="PS51746">
    <property type="entry name" value="PPM_2"/>
    <property type="match status" value="1"/>
</dbReference>
<evidence type="ECO:0000256" key="5">
    <source>
        <dbReference type="ARBA" id="ARBA00022801"/>
    </source>
</evidence>
<dbReference type="EMBL" id="BEGY01000105">
    <property type="protein sequence ID" value="GAX83691.1"/>
    <property type="molecule type" value="Genomic_DNA"/>
</dbReference>
<dbReference type="SMART" id="SM00332">
    <property type="entry name" value="PP2Cc"/>
    <property type="match status" value="1"/>
</dbReference>
<gene>
    <name evidence="12" type="ORF">CEUSTIGMA_g11116.t1</name>
</gene>
<organism evidence="12 13">
    <name type="scientific">Chlamydomonas eustigma</name>
    <dbReference type="NCBI Taxonomy" id="1157962"/>
    <lineage>
        <taxon>Eukaryota</taxon>
        <taxon>Viridiplantae</taxon>
        <taxon>Chlorophyta</taxon>
        <taxon>core chlorophytes</taxon>
        <taxon>Chlorophyceae</taxon>
        <taxon>CS clade</taxon>
        <taxon>Chlamydomonadales</taxon>
        <taxon>Chlamydomonadaceae</taxon>
        <taxon>Chlamydomonas</taxon>
    </lineage>
</organism>
<dbReference type="InterPro" id="IPR001932">
    <property type="entry name" value="PPM-type_phosphatase-like_dom"/>
</dbReference>
<evidence type="ECO:0000256" key="3">
    <source>
        <dbReference type="ARBA" id="ARBA00013081"/>
    </source>
</evidence>
<dbReference type="PANTHER" id="PTHR47992">
    <property type="entry name" value="PROTEIN PHOSPHATASE"/>
    <property type="match status" value="1"/>
</dbReference>
<evidence type="ECO:0000256" key="2">
    <source>
        <dbReference type="ARBA" id="ARBA00001946"/>
    </source>
</evidence>
<dbReference type="AlphaFoldDB" id="A0A250XKR8"/>
<keyword evidence="7 9" id="KW-0904">Protein phosphatase</keyword>
<dbReference type="GO" id="GO:0004722">
    <property type="term" value="F:protein serine/threonine phosphatase activity"/>
    <property type="evidence" value="ECO:0007669"/>
    <property type="project" value="UniProtKB-EC"/>
</dbReference>
<evidence type="ECO:0000256" key="9">
    <source>
        <dbReference type="RuleBase" id="RU003465"/>
    </source>
</evidence>
<sequence>MSSGNKRSRDNTQAHFSDTAAPASVPGRRSKGIIVSQGCKLAWGCQSVIGGRRYQENSYIAARQLPDGSKLFGVFDGHGGSHVSSFLELNVESYISTAIKLHDKQLPISWKSTFTTAFTSLDEDLRPSEPQNNDSATTTDNGGSTAVIVRLSESEIVCANCGDSRAVLSRSGEVRALSMDQNPDREDEESRIKTAGGTILHNHGARRVMGVLNMTRAIGDNWLRRFGVIPEPEVWVLDRLQYDDEFIIVASDGLWVAIDNEEAVNITRRSLRQASLKGLGSDSAARIAAKVLTRAALAKGSTDNITVIVIDLQAEITPLIIQQQIALEATGLKISSSS</sequence>
<evidence type="ECO:0000313" key="12">
    <source>
        <dbReference type="EMBL" id="GAX83691.1"/>
    </source>
</evidence>
<keyword evidence="8" id="KW-0464">Manganese</keyword>
<dbReference type="InterPro" id="IPR036457">
    <property type="entry name" value="PPM-type-like_dom_sf"/>
</dbReference>
<dbReference type="Proteomes" id="UP000232323">
    <property type="component" value="Unassembled WGS sequence"/>
</dbReference>
<dbReference type="CDD" id="cd00143">
    <property type="entry name" value="PP2Cc"/>
    <property type="match status" value="1"/>
</dbReference>
<proteinExistence type="inferred from homology"/>
<dbReference type="InterPro" id="IPR015655">
    <property type="entry name" value="PP2C"/>
</dbReference>
<protein>
    <recommendedName>
        <fullName evidence="3">protein-serine/threonine phosphatase</fullName>
        <ecNumber evidence="3">3.1.3.16</ecNumber>
    </recommendedName>
</protein>
<dbReference type="EC" id="3.1.3.16" evidence="3"/>
<feature type="domain" description="PPM-type phosphatase" evidence="11">
    <location>
        <begin position="42"/>
        <end position="312"/>
    </location>
</feature>
<feature type="compositionally biased region" description="Polar residues" evidence="10">
    <location>
        <begin position="129"/>
        <end position="142"/>
    </location>
</feature>
<evidence type="ECO:0000256" key="10">
    <source>
        <dbReference type="SAM" id="MobiDB-lite"/>
    </source>
</evidence>
<keyword evidence="4" id="KW-0479">Metal-binding</keyword>
<evidence type="ECO:0000313" key="13">
    <source>
        <dbReference type="Proteomes" id="UP000232323"/>
    </source>
</evidence>
<dbReference type="PROSITE" id="PS01032">
    <property type="entry name" value="PPM_1"/>
    <property type="match status" value="1"/>
</dbReference>
<dbReference type="STRING" id="1157962.A0A250XKR8"/>
<keyword evidence="6" id="KW-0460">Magnesium</keyword>